<dbReference type="AlphaFoldDB" id="C4LB91"/>
<evidence type="ECO:0000313" key="1">
    <source>
        <dbReference type="EMBL" id="ACQ92326.1"/>
    </source>
</evidence>
<dbReference type="Proteomes" id="UP000009073">
    <property type="component" value="Chromosome"/>
</dbReference>
<dbReference type="RefSeq" id="WP_012728925.1">
    <property type="nucleotide sequence ID" value="NC_012691.1"/>
</dbReference>
<organism evidence="1 2">
    <name type="scientific">Tolumonas auensis (strain DSM 9187 / NBRC 110442 / TA 4)</name>
    <dbReference type="NCBI Taxonomy" id="595494"/>
    <lineage>
        <taxon>Bacteria</taxon>
        <taxon>Pseudomonadati</taxon>
        <taxon>Pseudomonadota</taxon>
        <taxon>Gammaproteobacteria</taxon>
        <taxon>Aeromonadales</taxon>
        <taxon>Aeromonadaceae</taxon>
        <taxon>Tolumonas</taxon>
    </lineage>
</organism>
<dbReference type="HOGENOM" id="CLU_1159985_0_0_6"/>
<reference evidence="1 2" key="2">
    <citation type="journal article" date="2011" name="Stand. Genomic Sci.">
        <title>Complete genome sequence of Tolumonas auensis type strain (TA 4).</title>
        <authorList>
            <person name="Chertkov O."/>
            <person name="Copeland A."/>
            <person name="Lucas S."/>
            <person name="Lapidus A."/>
            <person name="Berry K.W."/>
            <person name="Detter J.C."/>
            <person name="Del Rio T.G."/>
            <person name="Hammon N."/>
            <person name="Dalin E."/>
            <person name="Tice H."/>
            <person name="Pitluck S."/>
            <person name="Richardson P."/>
            <person name="Bruce D."/>
            <person name="Goodwin L."/>
            <person name="Han C."/>
            <person name="Tapia R."/>
            <person name="Saunders E."/>
            <person name="Schmutz J."/>
            <person name="Brettin T."/>
            <person name="Larimer F."/>
            <person name="Land M."/>
            <person name="Hauser L."/>
            <person name="Spring S."/>
            <person name="Rohde M."/>
            <person name="Kyrpides N.C."/>
            <person name="Ivanova N."/>
            <person name="Goker M."/>
            <person name="Beller H.R."/>
            <person name="Klenk H.P."/>
            <person name="Woyke T."/>
        </authorList>
    </citation>
    <scope>NUCLEOTIDE SEQUENCE [LARGE SCALE GENOMIC DNA]</scope>
    <source>
        <strain evidence="2">DSM 9187 / TA4</strain>
    </source>
</reference>
<gene>
    <name evidence="1" type="ordered locus">Tola_0697</name>
</gene>
<proteinExistence type="predicted"/>
<keyword evidence="2" id="KW-1185">Reference proteome</keyword>
<evidence type="ECO:0008006" key="3">
    <source>
        <dbReference type="Google" id="ProtNLM"/>
    </source>
</evidence>
<protein>
    <recommendedName>
        <fullName evidence="3">HipA domain protein</fullName>
    </recommendedName>
</protein>
<name>C4LB91_TOLAT</name>
<evidence type="ECO:0000313" key="2">
    <source>
        <dbReference type="Proteomes" id="UP000009073"/>
    </source>
</evidence>
<dbReference type="KEGG" id="tau:Tola_0697"/>
<dbReference type="OrthoDB" id="9806482at2"/>
<accession>C4LB91</accession>
<sequence length="236" mass="26495">MNDQIERPIDTTTMIRVGGQLGSNCAGIYEDNNGQRYYVKELESPMLAKNEWIAAQLYQLAGAPTLTYIPTVNSHQVATRWEKLDKQSLAQFSDDERRQAQQWFAVHAWMANWDAVGLHGDNQGVLNGQVITIDVGGALLFRAYGDPKGKAFGNDVYEIITLRTNQDNRRAYDLFGSMSKLQLIDALSRVSRLSDDAIIHTIQQHGGSDKLAIKMVNRKHSITTQLTTLMQHSNDD</sequence>
<reference evidence="2" key="1">
    <citation type="submission" date="2009-05" db="EMBL/GenBank/DDBJ databases">
        <title>Complete sequence of Tolumonas auensis DSM 9187.</title>
        <authorList>
            <consortium name="US DOE Joint Genome Institute"/>
            <person name="Lucas S."/>
            <person name="Copeland A."/>
            <person name="Lapidus A."/>
            <person name="Glavina del Rio T."/>
            <person name="Tice H."/>
            <person name="Bruce D."/>
            <person name="Goodwin L."/>
            <person name="Pitluck S."/>
            <person name="Chertkov O."/>
            <person name="Brettin T."/>
            <person name="Detter J.C."/>
            <person name="Han C."/>
            <person name="Larimer F."/>
            <person name="Land M."/>
            <person name="Hauser L."/>
            <person name="Kyrpides N."/>
            <person name="Mikhailova N."/>
            <person name="Spring S."/>
            <person name="Beller H."/>
        </authorList>
    </citation>
    <scope>NUCLEOTIDE SEQUENCE [LARGE SCALE GENOMIC DNA]</scope>
    <source>
        <strain evidence="2">DSM 9187 / TA4</strain>
    </source>
</reference>
<dbReference type="eggNOG" id="ENOG502Z7KN">
    <property type="taxonomic scope" value="Bacteria"/>
</dbReference>
<dbReference type="EMBL" id="CP001616">
    <property type="protein sequence ID" value="ACQ92326.1"/>
    <property type="molecule type" value="Genomic_DNA"/>
</dbReference>
<dbReference type="STRING" id="595494.Tola_0697"/>